<organism evidence="2 3">
    <name type="scientific">Melipona bicolor</name>
    <dbReference type="NCBI Taxonomy" id="60889"/>
    <lineage>
        <taxon>Eukaryota</taxon>
        <taxon>Metazoa</taxon>
        <taxon>Ecdysozoa</taxon>
        <taxon>Arthropoda</taxon>
        <taxon>Hexapoda</taxon>
        <taxon>Insecta</taxon>
        <taxon>Pterygota</taxon>
        <taxon>Neoptera</taxon>
        <taxon>Endopterygota</taxon>
        <taxon>Hymenoptera</taxon>
        <taxon>Apocrita</taxon>
        <taxon>Aculeata</taxon>
        <taxon>Apoidea</taxon>
        <taxon>Anthophila</taxon>
        <taxon>Apidae</taxon>
        <taxon>Melipona</taxon>
    </lineage>
</organism>
<protein>
    <submittedName>
        <fullName evidence="2">Uncharacterized protein</fullName>
    </submittedName>
</protein>
<comment type="caution">
    <text evidence="2">The sequence shown here is derived from an EMBL/GenBank/DDBJ whole genome shotgun (WGS) entry which is preliminary data.</text>
</comment>
<evidence type="ECO:0000313" key="2">
    <source>
        <dbReference type="EMBL" id="KAK1119657.1"/>
    </source>
</evidence>
<feature type="region of interest" description="Disordered" evidence="1">
    <location>
        <begin position="49"/>
        <end position="75"/>
    </location>
</feature>
<name>A0AA40FIH9_9HYME</name>
<dbReference type="EMBL" id="JAHYIQ010000035">
    <property type="protein sequence ID" value="KAK1119657.1"/>
    <property type="molecule type" value="Genomic_DNA"/>
</dbReference>
<dbReference type="AlphaFoldDB" id="A0AA40FIH9"/>
<feature type="non-terminal residue" evidence="2">
    <location>
        <position position="75"/>
    </location>
</feature>
<accession>A0AA40FIH9</accession>
<keyword evidence="3" id="KW-1185">Reference proteome</keyword>
<reference evidence="2" key="1">
    <citation type="submission" date="2021-10" db="EMBL/GenBank/DDBJ databases">
        <title>Melipona bicolor Genome sequencing and assembly.</title>
        <authorList>
            <person name="Araujo N.S."/>
            <person name="Arias M.C."/>
        </authorList>
    </citation>
    <scope>NUCLEOTIDE SEQUENCE</scope>
    <source>
        <strain evidence="2">USP_2M_L1-L4_2017</strain>
        <tissue evidence="2">Whole body</tissue>
    </source>
</reference>
<sequence length="75" mass="8344">MCQRRDVAYTSIYTETGDQRNGDKFIHSLDESDTDRGWVNIGRVRAPIRHGARTTGHASATRTTFSVESQEGDTG</sequence>
<evidence type="ECO:0000256" key="1">
    <source>
        <dbReference type="SAM" id="MobiDB-lite"/>
    </source>
</evidence>
<gene>
    <name evidence="2" type="ORF">K0M31_013076</name>
</gene>
<proteinExistence type="predicted"/>
<dbReference type="Proteomes" id="UP001177670">
    <property type="component" value="Unassembled WGS sequence"/>
</dbReference>
<evidence type="ECO:0000313" key="3">
    <source>
        <dbReference type="Proteomes" id="UP001177670"/>
    </source>
</evidence>
<feature type="compositionally biased region" description="Polar residues" evidence="1">
    <location>
        <begin position="56"/>
        <end position="69"/>
    </location>
</feature>